<accession>A0A2I0W994</accession>
<reference evidence="1 2" key="1">
    <citation type="journal article" date="2016" name="Sci. Rep.">
        <title>The Dendrobium catenatum Lindl. genome sequence provides insights into polysaccharide synthase, floral development and adaptive evolution.</title>
        <authorList>
            <person name="Zhang G.Q."/>
            <person name="Xu Q."/>
            <person name="Bian C."/>
            <person name="Tsai W.C."/>
            <person name="Yeh C.M."/>
            <person name="Liu K.W."/>
            <person name="Yoshida K."/>
            <person name="Zhang L.S."/>
            <person name="Chang S.B."/>
            <person name="Chen F."/>
            <person name="Shi Y."/>
            <person name="Su Y.Y."/>
            <person name="Zhang Y.Q."/>
            <person name="Chen L.J."/>
            <person name="Yin Y."/>
            <person name="Lin M."/>
            <person name="Huang H."/>
            <person name="Deng H."/>
            <person name="Wang Z.W."/>
            <person name="Zhu S.L."/>
            <person name="Zhao X."/>
            <person name="Deng C."/>
            <person name="Niu S.C."/>
            <person name="Huang J."/>
            <person name="Wang M."/>
            <person name="Liu G.H."/>
            <person name="Yang H.J."/>
            <person name="Xiao X.J."/>
            <person name="Hsiao Y.Y."/>
            <person name="Wu W.L."/>
            <person name="Chen Y.Y."/>
            <person name="Mitsuda N."/>
            <person name="Ohme-Takagi M."/>
            <person name="Luo Y.B."/>
            <person name="Van de Peer Y."/>
            <person name="Liu Z.J."/>
        </authorList>
    </citation>
    <scope>NUCLEOTIDE SEQUENCE [LARGE SCALE GENOMIC DNA]</scope>
    <source>
        <tissue evidence="1">The whole plant</tissue>
    </source>
</reference>
<evidence type="ECO:0000313" key="2">
    <source>
        <dbReference type="Proteomes" id="UP000233837"/>
    </source>
</evidence>
<sequence length="570" mass="63024">MMQRARDASGRDSMLQVALNASGGTAQHANSILTGQGGHSMLQVGRGNICGQRVFREMVVDGRRPSLAVASRGDMVKCVLNQNLGRDNRLKVSSKMNKAYLVNIISNGPLVIKDSIIEVPKEILYVEGKAKAIVVDAGNVTPRPVAIRDAAVKNNVNAEVGDMVDYMFSSSKHFISVNANKFDVLNGEKGERGEALVGITSSIRDEVNCDGKVLLGNSDRDGGTKGSEGRFGGVEKDKEIGSNGELIKYSFYFKPIVLADTKSSRMMFLHNDDCFNEDALIKVSAFEPIVQDDINIIPNRRSDDQEEASSGLRRTILRSGRTIVRSAWTIKPIFNRPALHPGRCSGRSSEFCTDRPVRLQRPTSYAGGASGDLPEIRRPWEERMERNQISRKKIFSRRSDSLPTLEECEQRMVLCLHLEKCERTKGSLPTLRECEQQRILCLHLEKCERTKGSLPTLGECEQRDNILVAGLAGSPTICRLGGTVMEHRRLIPPDTWKNYRNGLSALVLDSTEVFNGGSKILDGFNKNFKGFVNKPLVINEGGLLDKKETLIHVSGKGKDVIEEVILKQQL</sequence>
<organism evidence="1 2">
    <name type="scientific">Dendrobium catenatum</name>
    <dbReference type="NCBI Taxonomy" id="906689"/>
    <lineage>
        <taxon>Eukaryota</taxon>
        <taxon>Viridiplantae</taxon>
        <taxon>Streptophyta</taxon>
        <taxon>Embryophyta</taxon>
        <taxon>Tracheophyta</taxon>
        <taxon>Spermatophyta</taxon>
        <taxon>Magnoliopsida</taxon>
        <taxon>Liliopsida</taxon>
        <taxon>Asparagales</taxon>
        <taxon>Orchidaceae</taxon>
        <taxon>Epidendroideae</taxon>
        <taxon>Malaxideae</taxon>
        <taxon>Dendrobiinae</taxon>
        <taxon>Dendrobium</taxon>
    </lineage>
</organism>
<dbReference type="EMBL" id="KZ502842">
    <property type="protein sequence ID" value="PKU72236.1"/>
    <property type="molecule type" value="Genomic_DNA"/>
</dbReference>
<protein>
    <submittedName>
        <fullName evidence="1">Uncharacterized protein</fullName>
    </submittedName>
</protein>
<gene>
    <name evidence="1" type="ORF">MA16_Dca006236</name>
</gene>
<evidence type="ECO:0000313" key="1">
    <source>
        <dbReference type="EMBL" id="PKU72236.1"/>
    </source>
</evidence>
<name>A0A2I0W994_9ASPA</name>
<reference evidence="1 2" key="2">
    <citation type="journal article" date="2017" name="Nature">
        <title>The Apostasia genome and the evolution of orchids.</title>
        <authorList>
            <person name="Zhang G.Q."/>
            <person name="Liu K.W."/>
            <person name="Li Z."/>
            <person name="Lohaus R."/>
            <person name="Hsiao Y.Y."/>
            <person name="Niu S.C."/>
            <person name="Wang J.Y."/>
            <person name="Lin Y.C."/>
            <person name="Xu Q."/>
            <person name="Chen L.J."/>
            <person name="Yoshida K."/>
            <person name="Fujiwara S."/>
            <person name="Wang Z.W."/>
            <person name="Zhang Y.Q."/>
            <person name="Mitsuda N."/>
            <person name="Wang M."/>
            <person name="Liu G.H."/>
            <person name="Pecoraro L."/>
            <person name="Huang H.X."/>
            <person name="Xiao X.J."/>
            <person name="Lin M."/>
            <person name="Wu X.Y."/>
            <person name="Wu W.L."/>
            <person name="Chen Y.Y."/>
            <person name="Chang S.B."/>
            <person name="Sakamoto S."/>
            <person name="Ohme-Takagi M."/>
            <person name="Yagi M."/>
            <person name="Zeng S.J."/>
            <person name="Shen C.Y."/>
            <person name="Yeh C.M."/>
            <person name="Luo Y.B."/>
            <person name="Tsai W.C."/>
            <person name="Van de Peer Y."/>
            <person name="Liu Z.J."/>
        </authorList>
    </citation>
    <scope>NUCLEOTIDE SEQUENCE [LARGE SCALE GENOMIC DNA]</scope>
    <source>
        <tissue evidence="1">The whole plant</tissue>
    </source>
</reference>
<dbReference type="Proteomes" id="UP000233837">
    <property type="component" value="Unassembled WGS sequence"/>
</dbReference>
<dbReference type="AlphaFoldDB" id="A0A2I0W994"/>
<proteinExistence type="predicted"/>
<keyword evidence="2" id="KW-1185">Reference proteome</keyword>